<dbReference type="SUPFAM" id="SSF53955">
    <property type="entry name" value="Lysozyme-like"/>
    <property type="match status" value="1"/>
</dbReference>
<dbReference type="InterPro" id="IPR043426">
    <property type="entry name" value="MltB-like"/>
</dbReference>
<dbReference type="EC" id="2.4.-.-" evidence="3"/>
<dbReference type="NCBIfam" id="TIGR02283">
    <property type="entry name" value="MltB_2"/>
    <property type="match status" value="1"/>
</dbReference>
<dbReference type="InterPro" id="IPR031304">
    <property type="entry name" value="SLT_2"/>
</dbReference>
<keyword evidence="4" id="KW-1185">Reference proteome</keyword>
<evidence type="ECO:0000313" key="3">
    <source>
        <dbReference type="EMBL" id="AEP09584.1"/>
    </source>
</evidence>
<dbReference type="eggNOG" id="COG2951">
    <property type="taxonomic scope" value="Bacteria"/>
</dbReference>
<dbReference type="CDD" id="cd13399">
    <property type="entry name" value="Slt35-like"/>
    <property type="match status" value="1"/>
</dbReference>
<dbReference type="GO" id="GO:0009253">
    <property type="term" value="P:peptidoglycan catabolic process"/>
    <property type="evidence" value="ECO:0007669"/>
    <property type="project" value="TreeGrafter"/>
</dbReference>
<dbReference type="Pfam" id="PF13406">
    <property type="entry name" value="SLT_2"/>
    <property type="match status" value="1"/>
</dbReference>
<dbReference type="PANTHER" id="PTHR30163:SF8">
    <property type="entry name" value="LYTIC MUREIN TRANSGLYCOSYLASE"/>
    <property type="match status" value="1"/>
</dbReference>
<proteinExistence type="predicted"/>
<keyword evidence="1" id="KW-0732">Signal</keyword>
<dbReference type="Gene3D" id="1.10.530.10">
    <property type="match status" value="1"/>
</dbReference>
<dbReference type="GO" id="GO:0016757">
    <property type="term" value="F:glycosyltransferase activity"/>
    <property type="evidence" value="ECO:0007669"/>
    <property type="project" value="UniProtKB-KW"/>
</dbReference>
<evidence type="ECO:0000313" key="4">
    <source>
        <dbReference type="Proteomes" id="UP000009286"/>
    </source>
</evidence>
<dbReference type="PANTHER" id="PTHR30163">
    <property type="entry name" value="MEMBRANE-BOUND LYTIC MUREIN TRANSGLYCOSYLASE B"/>
    <property type="match status" value="1"/>
</dbReference>
<dbReference type="EMBL" id="CP002382">
    <property type="protein sequence ID" value="AEP09584.1"/>
    <property type="molecule type" value="Genomic_DNA"/>
</dbReference>
<gene>
    <name evidence="3" type="ordered locus">MICA_1262</name>
</gene>
<reference evidence="3 4" key="1">
    <citation type="journal article" date="2011" name="BMC Genomics">
        <title>Genomic insights into an obligate epibiotic bacterial predator: Micavibrio aeruginosavorus ARL-13.</title>
        <authorList>
            <person name="Wang Z."/>
            <person name="Kadouri D."/>
            <person name="Wu M."/>
        </authorList>
    </citation>
    <scope>NUCLEOTIDE SEQUENCE [LARGE SCALE GENOMIC DNA]</scope>
    <source>
        <strain evidence="3 4">ARL-13</strain>
    </source>
</reference>
<dbReference type="AlphaFoldDB" id="G2KRM2"/>
<dbReference type="STRING" id="856793.MICA_1262"/>
<feature type="signal peptide" evidence="1">
    <location>
        <begin position="1"/>
        <end position="36"/>
    </location>
</feature>
<accession>G2KRM2</accession>
<dbReference type="HOGENOM" id="CLU_035402_0_1_5"/>
<dbReference type="FunFam" id="1.10.8.350:FF:000001">
    <property type="entry name" value="Lytic murein transglycosylase B"/>
    <property type="match status" value="1"/>
</dbReference>
<dbReference type="InterPro" id="IPR023346">
    <property type="entry name" value="Lysozyme-like_dom_sf"/>
</dbReference>
<keyword evidence="3" id="KW-0808">Transferase</keyword>
<dbReference type="OrthoDB" id="9808544at2"/>
<protein>
    <submittedName>
        <fullName evidence="3">Lytic murein transglycosylase family protein</fullName>
        <ecNumber evidence="3">2.4.-.-</ecNumber>
    </submittedName>
</protein>
<feature type="chain" id="PRO_5003432221" evidence="1">
    <location>
        <begin position="37"/>
        <end position="342"/>
    </location>
</feature>
<evidence type="ECO:0000256" key="1">
    <source>
        <dbReference type="SAM" id="SignalP"/>
    </source>
</evidence>
<dbReference type="GO" id="GO:0008933">
    <property type="term" value="F:peptidoglycan lytic transglycosylase activity"/>
    <property type="evidence" value="ECO:0007669"/>
    <property type="project" value="TreeGrafter"/>
</dbReference>
<dbReference type="Proteomes" id="UP000009286">
    <property type="component" value="Chromosome"/>
</dbReference>
<sequence length="342" mass="37871">MRIDSWGEHKPIMRKILSYFALSLSLSGMFAGSALAQGGSFPDWLRNFKSEAAREGVSQQTIDAALNGISPIQRVIDLDRKQPESKIGFAKYKSNVITQGRIDEGRSLLRQHWNDLKRIESQYGVPPQYVVALWGMETSYGKNTGGFDVVDALATLAWEGRRAEFFKKELLDALKIIDQGHTSADNMRGSWAGAMGQCQFMPSSFRNFAVDYNGDGRKDIWGTRADVFASAANYLSKSGWKHDERWGRKVSAPAGLPKGLETRKTISEWAKLGVKQVDGSPLPKSDTMMASLVVPEGGNGEAYLAYDNYRVIMKWNRSIYFATSVGLLADLIAKGAPTPLNQ</sequence>
<feature type="domain" description="Transglycosylase SLT" evidence="2">
    <location>
        <begin position="41"/>
        <end position="330"/>
    </location>
</feature>
<dbReference type="KEGG" id="mai:MICA_1262"/>
<dbReference type="InterPro" id="IPR011970">
    <property type="entry name" value="MltB_2"/>
</dbReference>
<evidence type="ECO:0000259" key="2">
    <source>
        <dbReference type="Pfam" id="PF13406"/>
    </source>
</evidence>
<dbReference type="Gene3D" id="1.10.8.350">
    <property type="entry name" value="Bacterial muramidase"/>
    <property type="match status" value="1"/>
</dbReference>
<name>G2KRM2_MICAA</name>
<organism evidence="3 4">
    <name type="scientific">Micavibrio aeruginosavorus (strain ARL-13)</name>
    <dbReference type="NCBI Taxonomy" id="856793"/>
    <lineage>
        <taxon>Bacteria</taxon>
        <taxon>Pseudomonadati</taxon>
        <taxon>Bdellovibrionota</taxon>
        <taxon>Bdellovibrionia</taxon>
        <taxon>Bdellovibrionales</taxon>
        <taxon>Pseudobdellovibrionaceae</taxon>
        <taxon>Micavibrio</taxon>
    </lineage>
</organism>
<keyword evidence="3" id="KW-0328">Glycosyltransferase</keyword>